<gene>
    <name evidence="1" type="ORF">A1019T_02480</name>
</gene>
<keyword evidence="2" id="KW-1185">Reference proteome</keyword>
<evidence type="ECO:0000313" key="1">
    <source>
        <dbReference type="EMBL" id="SJM38483.1"/>
    </source>
</evidence>
<reference evidence="2" key="1">
    <citation type="submission" date="2017-02" db="EMBL/GenBank/DDBJ databases">
        <authorList>
            <person name="Mornico D."/>
        </authorList>
    </citation>
    <scope>NUCLEOTIDE SEQUENCE [LARGE SCALE GENOMIC DNA]</scope>
</reference>
<dbReference type="Proteomes" id="UP000188169">
    <property type="component" value="Unassembled WGS sequence"/>
</dbReference>
<evidence type="ECO:0000313" key="2">
    <source>
        <dbReference type="Proteomes" id="UP000188169"/>
    </source>
</evidence>
<dbReference type="EMBL" id="FUGD01000192">
    <property type="protein sequence ID" value="SJM38483.1"/>
    <property type="molecule type" value="Genomic_DNA"/>
</dbReference>
<sequence length="51" mass="5917">MIVSTEFVGDSERIDWIQHDCYSRALGVIMRFAVSKHRHAEQVLGIHNEFS</sequence>
<dbReference type="RefSeq" id="WP_167367089.1">
    <property type="nucleotide sequence ID" value="NZ_FUGD01000192.1"/>
</dbReference>
<accession>A0A1R4EJ40</accession>
<dbReference type="AlphaFoldDB" id="A0A1R4EJ40"/>
<dbReference type="STRING" id="1945520.A1019T_02480"/>
<name>A0A1R4EJ40_9GAMM</name>
<organism evidence="1 2">
    <name type="scientific">Psychrobacter pasteurii</name>
    <dbReference type="NCBI Taxonomy" id="1945520"/>
    <lineage>
        <taxon>Bacteria</taxon>
        <taxon>Pseudomonadati</taxon>
        <taxon>Pseudomonadota</taxon>
        <taxon>Gammaproteobacteria</taxon>
        <taxon>Moraxellales</taxon>
        <taxon>Moraxellaceae</taxon>
        <taxon>Psychrobacter</taxon>
    </lineage>
</organism>
<protein>
    <submittedName>
        <fullName evidence="1">Uncharacterized protein</fullName>
    </submittedName>
</protein>
<proteinExistence type="predicted"/>